<feature type="transmembrane region" description="Helical" evidence="6">
    <location>
        <begin position="42"/>
        <end position="60"/>
    </location>
</feature>
<dbReference type="PANTHER" id="PTHR30485:SF2">
    <property type="entry name" value="BLL0597 PROTEIN"/>
    <property type="match status" value="1"/>
</dbReference>
<dbReference type="RefSeq" id="WP_144042773.1">
    <property type="nucleotide sequence ID" value="NZ_BMPL01000055.1"/>
</dbReference>
<feature type="transmembrane region" description="Helical" evidence="6">
    <location>
        <begin position="12"/>
        <end position="30"/>
    </location>
</feature>
<evidence type="ECO:0000256" key="2">
    <source>
        <dbReference type="ARBA" id="ARBA00022475"/>
    </source>
</evidence>
<comment type="caution">
    <text evidence="8">The sequence shown here is derived from an EMBL/GenBank/DDBJ whole genome shotgun (WGS) entry which is preliminary data.</text>
</comment>
<evidence type="ECO:0000313" key="9">
    <source>
        <dbReference type="Proteomes" id="UP000318126"/>
    </source>
</evidence>
<dbReference type="AlphaFoldDB" id="A0A553JF58"/>
<evidence type="ECO:0000256" key="6">
    <source>
        <dbReference type="SAM" id="Phobius"/>
    </source>
</evidence>
<dbReference type="GO" id="GO:0005886">
    <property type="term" value="C:plasma membrane"/>
    <property type="evidence" value="ECO:0007669"/>
    <property type="project" value="UniProtKB-SubCell"/>
</dbReference>
<keyword evidence="5 6" id="KW-0472">Membrane</keyword>
<organism evidence="8 9">
    <name type="scientific">Shewanella hanedai</name>
    <name type="common">Alteromonas hanedai</name>
    <dbReference type="NCBI Taxonomy" id="25"/>
    <lineage>
        <taxon>Bacteria</taxon>
        <taxon>Pseudomonadati</taxon>
        <taxon>Pseudomonadota</taxon>
        <taxon>Gammaproteobacteria</taxon>
        <taxon>Alteromonadales</taxon>
        <taxon>Shewanellaceae</taxon>
        <taxon>Shewanella</taxon>
    </lineage>
</organism>
<dbReference type="InterPro" id="IPR051542">
    <property type="entry name" value="Hydrogenase_cytochrome"/>
</dbReference>
<dbReference type="PANTHER" id="PTHR30485">
    <property type="entry name" value="NI/FE-HYDROGENASE 1 B-TYPE CYTOCHROME SUBUNIT"/>
    <property type="match status" value="1"/>
</dbReference>
<reference evidence="9" key="1">
    <citation type="submission" date="2019-07" db="EMBL/GenBank/DDBJ databases">
        <title>Shewanella sp. YLB-08 draft genomic sequence.</title>
        <authorList>
            <person name="Yu L."/>
        </authorList>
    </citation>
    <scope>NUCLEOTIDE SEQUENCE [LARGE SCALE GENOMIC DNA]</scope>
    <source>
        <strain evidence="9">JCM 20706</strain>
    </source>
</reference>
<dbReference type="GO" id="GO:0020037">
    <property type="term" value="F:heme binding"/>
    <property type="evidence" value="ECO:0007669"/>
    <property type="project" value="TreeGrafter"/>
</dbReference>
<feature type="transmembrane region" description="Helical" evidence="6">
    <location>
        <begin position="147"/>
        <end position="167"/>
    </location>
</feature>
<keyword evidence="3 6" id="KW-0812">Transmembrane</keyword>
<dbReference type="GO" id="GO:0022904">
    <property type="term" value="P:respiratory electron transport chain"/>
    <property type="evidence" value="ECO:0007669"/>
    <property type="project" value="InterPro"/>
</dbReference>
<evidence type="ECO:0000256" key="1">
    <source>
        <dbReference type="ARBA" id="ARBA00004651"/>
    </source>
</evidence>
<evidence type="ECO:0000313" key="8">
    <source>
        <dbReference type="EMBL" id="TRY11090.1"/>
    </source>
</evidence>
<dbReference type="Pfam" id="PF01292">
    <property type="entry name" value="Ni_hydr_CYTB"/>
    <property type="match status" value="1"/>
</dbReference>
<feature type="domain" description="Cytochrome b561 bacterial/Ni-hydrogenase" evidence="7">
    <location>
        <begin position="7"/>
        <end position="179"/>
    </location>
</feature>
<dbReference type="InterPro" id="IPR016174">
    <property type="entry name" value="Di-haem_cyt_TM"/>
</dbReference>
<evidence type="ECO:0000259" key="7">
    <source>
        <dbReference type="Pfam" id="PF01292"/>
    </source>
</evidence>
<dbReference type="Proteomes" id="UP000318126">
    <property type="component" value="Unassembled WGS sequence"/>
</dbReference>
<gene>
    <name evidence="8" type="ORF">FN961_24525</name>
</gene>
<proteinExistence type="predicted"/>
<sequence>MNNKIKVWDLPTRIFHWGMIFLLASLWWTADDGEMDWHQVCAYSLMVLIIFRLIWGVIGSDTARFSHFIKHPKTVLDYMKLTKHQGVTSSVGHNPLGGYMVIVLMLLVSMQLVSGLFATDEIFTEGPLYSYVSSDTSSLMTWLHRKVFYVMLGFASIHVLAVIYHRIKGDKLIVPMITGYKQVPDTTQLDLKFKPALLALLLLAVVAGLVGNYLILPVLEML</sequence>
<name>A0A553JF58_SHEHA</name>
<evidence type="ECO:0000256" key="5">
    <source>
        <dbReference type="ARBA" id="ARBA00023136"/>
    </source>
</evidence>
<evidence type="ECO:0000256" key="3">
    <source>
        <dbReference type="ARBA" id="ARBA00022692"/>
    </source>
</evidence>
<protein>
    <submittedName>
        <fullName evidence="8">Cytochrome B</fullName>
    </submittedName>
</protein>
<evidence type="ECO:0000256" key="4">
    <source>
        <dbReference type="ARBA" id="ARBA00022989"/>
    </source>
</evidence>
<keyword evidence="2" id="KW-1003">Cell membrane</keyword>
<dbReference type="Gene3D" id="1.20.950.20">
    <property type="entry name" value="Transmembrane di-heme cytochromes, Chain C"/>
    <property type="match status" value="1"/>
</dbReference>
<accession>A0A553JF58</accession>
<comment type="subcellular location">
    <subcellularLocation>
        <location evidence="1">Cell membrane</location>
        <topology evidence="1">Multi-pass membrane protein</topology>
    </subcellularLocation>
</comment>
<keyword evidence="9" id="KW-1185">Reference proteome</keyword>
<dbReference type="GO" id="GO:0009055">
    <property type="term" value="F:electron transfer activity"/>
    <property type="evidence" value="ECO:0007669"/>
    <property type="project" value="InterPro"/>
</dbReference>
<keyword evidence="4 6" id="KW-1133">Transmembrane helix</keyword>
<dbReference type="InterPro" id="IPR011577">
    <property type="entry name" value="Cyt_b561_bac/Ni-Hgenase"/>
</dbReference>
<feature type="transmembrane region" description="Helical" evidence="6">
    <location>
        <begin position="96"/>
        <end position="118"/>
    </location>
</feature>
<dbReference type="OrthoDB" id="196472at2"/>
<dbReference type="SUPFAM" id="SSF81342">
    <property type="entry name" value="Transmembrane di-heme cytochromes"/>
    <property type="match status" value="1"/>
</dbReference>
<dbReference type="EMBL" id="VKGK01000052">
    <property type="protein sequence ID" value="TRY11090.1"/>
    <property type="molecule type" value="Genomic_DNA"/>
</dbReference>
<feature type="transmembrane region" description="Helical" evidence="6">
    <location>
        <begin position="196"/>
        <end position="216"/>
    </location>
</feature>